<dbReference type="InterPro" id="IPR036291">
    <property type="entry name" value="NAD(P)-bd_dom_sf"/>
</dbReference>
<dbReference type="SUPFAM" id="SSF51735">
    <property type="entry name" value="NAD(P)-binding Rossmann-fold domains"/>
    <property type="match status" value="1"/>
</dbReference>
<comment type="similarity">
    <text evidence="1">Belongs to the NmrA-type oxidoreductase family.</text>
</comment>
<feature type="domain" description="NmrA-like" evidence="3">
    <location>
        <begin position="2"/>
        <end position="252"/>
    </location>
</feature>
<sequence length="312" mass="34040">MAKLITVFGSTGLQGGSVVRHLASLNEYSIKAVTRNAISAMAKKLADLPNVTVIVADLTKKETLFAAVEGSEAVFAITNFYDSEVQSNPFSEVQQGCTLADVALDAGVELFIWSGVPSALVRSGGQYKSNNLVENKNTISQYLRYRGVPHVNLNVGFYLDNWVATYLNGMTHGAISKTKDGVIELTQPMLQPEAKQGMIWVDKDLGHVVAAILTNWRQRPELLGSTVWAAFDHHCMSDVTTEIEKQTGLKVSLITPSTTGIPDLDELYGYENEWGVLTDIPLPDPLTVSLGVRFHTLAEWVEEAVVPAVTDM</sequence>
<name>A0A9P9IYV5_9HYPO</name>
<protein>
    <recommendedName>
        <fullName evidence="3">NmrA-like domain-containing protein</fullName>
    </recommendedName>
</protein>
<keyword evidence="2" id="KW-0521">NADP</keyword>
<dbReference type="AlphaFoldDB" id="A0A9P9IYV5"/>
<evidence type="ECO:0000313" key="4">
    <source>
        <dbReference type="EMBL" id="KAH7140883.1"/>
    </source>
</evidence>
<dbReference type="Pfam" id="PF05368">
    <property type="entry name" value="NmrA"/>
    <property type="match status" value="1"/>
</dbReference>
<dbReference type="EMBL" id="JAGMUV010000011">
    <property type="protein sequence ID" value="KAH7140883.1"/>
    <property type="molecule type" value="Genomic_DNA"/>
</dbReference>
<proteinExistence type="inferred from homology"/>
<comment type="caution">
    <text evidence="4">The sequence shown here is derived from an EMBL/GenBank/DDBJ whole genome shotgun (WGS) entry which is preliminary data.</text>
</comment>
<dbReference type="Gene3D" id="3.40.50.720">
    <property type="entry name" value="NAD(P)-binding Rossmann-like Domain"/>
    <property type="match status" value="1"/>
</dbReference>
<dbReference type="Gene3D" id="3.90.25.10">
    <property type="entry name" value="UDP-galactose 4-epimerase, domain 1"/>
    <property type="match status" value="1"/>
</dbReference>
<dbReference type="GO" id="GO:0005634">
    <property type="term" value="C:nucleus"/>
    <property type="evidence" value="ECO:0007669"/>
    <property type="project" value="TreeGrafter"/>
</dbReference>
<accession>A0A9P9IYV5</accession>
<keyword evidence="5" id="KW-1185">Reference proteome</keyword>
<evidence type="ECO:0000256" key="2">
    <source>
        <dbReference type="ARBA" id="ARBA00022857"/>
    </source>
</evidence>
<dbReference type="OrthoDB" id="300709at2759"/>
<dbReference type="InterPro" id="IPR051164">
    <property type="entry name" value="NmrA-like_oxidored"/>
</dbReference>
<gene>
    <name evidence="4" type="ORF">EDB81DRAFT_900380</name>
</gene>
<dbReference type="InterPro" id="IPR008030">
    <property type="entry name" value="NmrA-like"/>
</dbReference>
<dbReference type="PANTHER" id="PTHR42748:SF31">
    <property type="entry name" value="NMRA-LIKE DOMAIN-CONTAINING PROTEIN-RELATED"/>
    <property type="match status" value="1"/>
</dbReference>
<dbReference type="PANTHER" id="PTHR42748">
    <property type="entry name" value="NITROGEN METABOLITE REPRESSION PROTEIN NMRA FAMILY MEMBER"/>
    <property type="match status" value="1"/>
</dbReference>
<organism evidence="4 5">
    <name type="scientific">Dactylonectria macrodidyma</name>
    <dbReference type="NCBI Taxonomy" id="307937"/>
    <lineage>
        <taxon>Eukaryota</taxon>
        <taxon>Fungi</taxon>
        <taxon>Dikarya</taxon>
        <taxon>Ascomycota</taxon>
        <taxon>Pezizomycotina</taxon>
        <taxon>Sordariomycetes</taxon>
        <taxon>Hypocreomycetidae</taxon>
        <taxon>Hypocreales</taxon>
        <taxon>Nectriaceae</taxon>
        <taxon>Dactylonectria</taxon>
    </lineage>
</organism>
<evidence type="ECO:0000259" key="3">
    <source>
        <dbReference type="Pfam" id="PF05368"/>
    </source>
</evidence>
<evidence type="ECO:0000313" key="5">
    <source>
        <dbReference type="Proteomes" id="UP000738349"/>
    </source>
</evidence>
<reference evidence="4" key="1">
    <citation type="journal article" date="2021" name="Nat. Commun.">
        <title>Genetic determinants of endophytism in the Arabidopsis root mycobiome.</title>
        <authorList>
            <person name="Mesny F."/>
            <person name="Miyauchi S."/>
            <person name="Thiergart T."/>
            <person name="Pickel B."/>
            <person name="Atanasova L."/>
            <person name="Karlsson M."/>
            <person name="Huettel B."/>
            <person name="Barry K.W."/>
            <person name="Haridas S."/>
            <person name="Chen C."/>
            <person name="Bauer D."/>
            <person name="Andreopoulos W."/>
            <person name="Pangilinan J."/>
            <person name="LaButti K."/>
            <person name="Riley R."/>
            <person name="Lipzen A."/>
            <person name="Clum A."/>
            <person name="Drula E."/>
            <person name="Henrissat B."/>
            <person name="Kohler A."/>
            <person name="Grigoriev I.V."/>
            <person name="Martin F.M."/>
            <person name="Hacquard S."/>
        </authorList>
    </citation>
    <scope>NUCLEOTIDE SEQUENCE</scope>
    <source>
        <strain evidence="4">MPI-CAGE-AT-0147</strain>
    </source>
</reference>
<evidence type="ECO:0000256" key="1">
    <source>
        <dbReference type="ARBA" id="ARBA00006328"/>
    </source>
</evidence>
<dbReference type="Proteomes" id="UP000738349">
    <property type="component" value="Unassembled WGS sequence"/>
</dbReference>